<evidence type="ECO:0000256" key="1">
    <source>
        <dbReference type="SAM" id="MobiDB-lite"/>
    </source>
</evidence>
<feature type="compositionally biased region" description="Basic residues" evidence="1">
    <location>
        <begin position="349"/>
        <end position="358"/>
    </location>
</feature>
<dbReference type="EnsemblMetazoa" id="SSS_6308s_mrna">
    <property type="protein sequence ID" value="KAF7489704.1"/>
    <property type="gene ID" value="SSS_6308"/>
</dbReference>
<dbReference type="EMBL" id="WVUK01000064">
    <property type="protein sequence ID" value="KAF7489704.1"/>
    <property type="molecule type" value="Genomic_DNA"/>
</dbReference>
<feature type="compositionally biased region" description="Basic and acidic residues" evidence="1">
    <location>
        <begin position="367"/>
        <end position="376"/>
    </location>
</feature>
<dbReference type="Proteomes" id="UP000070412">
    <property type="component" value="Unassembled WGS sequence"/>
</dbReference>
<evidence type="ECO:0000313" key="5">
    <source>
        <dbReference type="Proteomes" id="UP000070412"/>
    </source>
</evidence>
<gene>
    <name evidence="3" type="ORF">SSS_6308</name>
</gene>
<evidence type="ECO:0000313" key="4">
    <source>
        <dbReference type="EnsemblMetazoa" id="KAF7489704.1"/>
    </source>
</evidence>
<keyword evidence="2" id="KW-0732">Signal</keyword>
<evidence type="ECO:0000313" key="3">
    <source>
        <dbReference type="EMBL" id="KAF7489704.1"/>
    </source>
</evidence>
<sequence length="376" mass="42972">MILLIQIVSCIVFLSIDQIECYARTPISRINLPKKLNDVSYRGSVFSYSASDNQPFRFIQDYALETVDLRNLEENFTEYFHEIIISKLANEMKSGIPAMSIPPMDPLRLNEIKVEPNIANEKFTIHLNNIEVKGLSDLEVQDLRPRLNSLKVRLALLFPKLISTCLFNVNGSIYKLIDVRGEGQARLEYNNVLVRAQLDLAYENRTFKIISSDSPMIDFNTAKIVLTDENKEGLETESTKQVTASELGPLLFWVLADHIVQDIDEYLLKYFNNNLLLFKVPETFKPAITWLMNRSGFVNGGSNNNEGPSGFGFTSIHNVPLLNPFPFLNQWINSIHSGFSRPFHHPIIKNHHHHHGQHGPRISHQSDSNENRKFSP</sequence>
<reference evidence="5" key="1">
    <citation type="journal article" date="2020" name="PLoS Negl. Trop. Dis.">
        <title>High-quality nuclear genome for Sarcoptes scabiei-A critical resource for a neglected parasite.</title>
        <authorList>
            <person name="Korhonen P.K."/>
            <person name="Gasser R.B."/>
            <person name="Ma G."/>
            <person name="Wang T."/>
            <person name="Stroehlein A.J."/>
            <person name="Young N.D."/>
            <person name="Ang C.S."/>
            <person name="Fernando D.D."/>
            <person name="Lu H.C."/>
            <person name="Taylor S."/>
            <person name="Reynolds S.L."/>
            <person name="Mofiz E."/>
            <person name="Najaraj S.H."/>
            <person name="Gowda H."/>
            <person name="Madugundu A."/>
            <person name="Renuse S."/>
            <person name="Holt D."/>
            <person name="Pandey A."/>
            <person name="Papenfuss A.T."/>
            <person name="Fischer K."/>
        </authorList>
    </citation>
    <scope>NUCLEOTIDE SEQUENCE [LARGE SCALE GENOMIC DNA]</scope>
</reference>
<evidence type="ECO:0000256" key="2">
    <source>
        <dbReference type="SAM" id="SignalP"/>
    </source>
</evidence>
<keyword evidence="5" id="KW-1185">Reference proteome</keyword>
<dbReference type="OrthoDB" id="6370791at2759"/>
<protein>
    <submittedName>
        <fullName evidence="3 4">Uncharacterized protein</fullName>
    </submittedName>
</protein>
<proteinExistence type="predicted"/>
<feature type="region of interest" description="Disordered" evidence="1">
    <location>
        <begin position="349"/>
        <end position="376"/>
    </location>
</feature>
<reference evidence="3" key="2">
    <citation type="submission" date="2020-01" db="EMBL/GenBank/DDBJ databases">
        <authorList>
            <person name="Korhonen P.K.K."/>
            <person name="Guangxu M.G."/>
            <person name="Wang T.W."/>
            <person name="Stroehlein A.J.S."/>
            <person name="Young N.D."/>
            <person name="Ang C.-S.A."/>
            <person name="Fernando D.W.F."/>
            <person name="Lu H.L."/>
            <person name="Taylor S.T."/>
            <person name="Ehtesham M.E.M."/>
            <person name="Najaraj S.H.N."/>
            <person name="Harsha G.H.G."/>
            <person name="Madugundu A.M."/>
            <person name="Renuse S.R."/>
            <person name="Holt D.H."/>
            <person name="Pandey A.P."/>
            <person name="Papenfuss A.P."/>
            <person name="Gasser R.B.G."/>
            <person name="Fischer K.F."/>
        </authorList>
    </citation>
    <scope>NUCLEOTIDE SEQUENCE</scope>
    <source>
        <strain evidence="3">SSS_KF_BRIS2020</strain>
    </source>
</reference>
<dbReference type="Gene3D" id="3.15.10.30">
    <property type="entry name" value="Haemolymph juvenile hormone binding protein"/>
    <property type="match status" value="1"/>
</dbReference>
<reference evidence="4" key="3">
    <citation type="submission" date="2022-06" db="UniProtKB">
        <authorList>
            <consortium name="EnsemblMetazoa"/>
        </authorList>
    </citation>
    <scope>IDENTIFICATION</scope>
</reference>
<feature type="signal peptide" evidence="2">
    <location>
        <begin position="1"/>
        <end position="23"/>
    </location>
</feature>
<accession>A0A834VBY2</accession>
<dbReference type="GO" id="GO:0005615">
    <property type="term" value="C:extracellular space"/>
    <property type="evidence" value="ECO:0007669"/>
    <property type="project" value="TreeGrafter"/>
</dbReference>
<dbReference type="InterPro" id="IPR010562">
    <property type="entry name" value="Haemolymph_juvenile_hormone-bd"/>
</dbReference>
<name>A0A834VBY2_SARSC</name>
<dbReference type="PANTHER" id="PTHR11008:SF29">
    <property type="entry name" value="IP17226P"/>
    <property type="match status" value="1"/>
</dbReference>
<dbReference type="SMART" id="SM00700">
    <property type="entry name" value="JHBP"/>
    <property type="match status" value="1"/>
</dbReference>
<organism evidence="3">
    <name type="scientific">Sarcoptes scabiei</name>
    <name type="common">Itch mite</name>
    <name type="synonym">Acarus scabiei</name>
    <dbReference type="NCBI Taxonomy" id="52283"/>
    <lineage>
        <taxon>Eukaryota</taxon>
        <taxon>Metazoa</taxon>
        <taxon>Ecdysozoa</taxon>
        <taxon>Arthropoda</taxon>
        <taxon>Chelicerata</taxon>
        <taxon>Arachnida</taxon>
        <taxon>Acari</taxon>
        <taxon>Acariformes</taxon>
        <taxon>Sarcoptiformes</taxon>
        <taxon>Astigmata</taxon>
        <taxon>Psoroptidia</taxon>
        <taxon>Sarcoptoidea</taxon>
        <taxon>Sarcoptidae</taxon>
        <taxon>Sarcoptinae</taxon>
        <taxon>Sarcoptes</taxon>
    </lineage>
</organism>
<feature type="chain" id="PRO_5038259466" evidence="2">
    <location>
        <begin position="24"/>
        <end position="376"/>
    </location>
</feature>
<dbReference type="PANTHER" id="PTHR11008">
    <property type="entry name" value="PROTEIN TAKEOUT-LIKE PROTEIN"/>
    <property type="match status" value="1"/>
</dbReference>
<dbReference type="InterPro" id="IPR038606">
    <property type="entry name" value="To_sf"/>
</dbReference>
<dbReference type="AlphaFoldDB" id="A0A834VBY2"/>
<dbReference type="Pfam" id="PF06585">
    <property type="entry name" value="JHBP"/>
    <property type="match status" value="1"/>
</dbReference>